<evidence type="ECO:0000256" key="8">
    <source>
        <dbReference type="RuleBase" id="RU368020"/>
    </source>
</evidence>
<dbReference type="PANTHER" id="PTHR36923:SF3">
    <property type="entry name" value="FERREDOXIN"/>
    <property type="match status" value="1"/>
</dbReference>
<evidence type="ECO:0000256" key="5">
    <source>
        <dbReference type="ARBA" id="ARBA00023004"/>
    </source>
</evidence>
<keyword evidence="4 8" id="KW-0249">Electron transport</keyword>
<evidence type="ECO:0000256" key="3">
    <source>
        <dbReference type="ARBA" id="ARBA00022723"/>
    </source>
</evidence>
<dbReference type="PRINTS" id="PR00352">
    <property type="entry name" value="3FE4SFRDOXIN"/>
</dbReference>
<comment type="caution">
    <text evidence="9">The sequence shown here is derived from an EMBL/GenBank/DDBJ whole genome shotgun (WGS) entry which is preliminary data.</text>
</comment>
<evidence type="ECO:0000256" key="6">
    <source>
        <dbReference type="ARBA" id="ARBA00023014"/>
    </source>
</evidence>
<dbReference type="InterPro" id="IPR051269">
    <property type="entry name" value="Fe-S_cluster_ET"/>
</dbReference>
<dbReference type="Gene3D" id="3.30.70.20">
    <property type="match status" value="1"/>
</dbReference>
<dbReference type="AlphaFoldDB" id="A0A7Y9I2V8"/>
<reference evidence="9 10" key="1">
    <citation type="submission" date="2020-07" db="EMBL/GenBank/DDBJ databases">
        <title>Sequencing the genomes of 1000 actinobacteria strains.</title>
        <authorList>
            <person name="Klenk H.-P."/>
        </authorList>
    </citation>
    <scope>NUCLEOTIDE SEQUENCE [LARGE SCALE GENOMIC DNA]</scope>
    <source>
        <strain evidence="9 10">DSM 22083</strain>
    </source>
</reference>
<keyword evidence="2 8" id="KW-0813">Transport</keyword>
<name>A0A7Y9I2V8_9ACTN</name>
<proteinExistence type="predicted"/>
<dbReference type="GO" id="GO:0009055">
    <property type="term" value="F:electron transfer activity"/>
    <property type="evidence" value="ECO:0007669"/>
    <property type="project" value="UniProtKB-UniRule"/>
</dbReference>
<keyword evidence="5 8" id="KW-0408">Iron</keyword>
<keyword evidence="10" id="KW-1185">Reference proteome</keyword>
<keyword evidence="6 8" id="KW-0411">Iron-sulfur</keyword>
<protein>
    <recommendedName>
        <fullName evidence="8">Ferredoxin</fullName>
    </recommendedName>
</protein>
<dbReference type="RefSeq" id="WP_218871027.1">
    <property type="nucleotide sequence ID" value="NZ_JACCBU010000001.1"/>
</dbReference>
<keyword evidence="7" id="KW-0003">3Fe-4S</keyword>
<dbReference type="EMBL" id="JACCBU010000001">
    <property type="protein sequence ID" value="NYE69173.1"/>
    <property type="molecule type" value="Genomic_DNA"/>
</dbReference>
<organism evidence="9 10">
    <name type="scientific">Microlunatus parietis</name>
    <dbReference type="NCBI Taxonomy" id="682979"/>
    <lineage>
        <taxon>Bacteria</taxon>
        <taxon>Bacillati</taxon>
        <taxon>Actinomycetota</taxon>
        <taxon>Actinomycetes</taxon>
        <taxon>Propionibacteriales</taxon>
        <taxon>Propionibacteriaceae</taxon>
        <taxon>Microlunatus</taxon>
    </lineage>
</organism>
<sequence length="66" mass="7011">MSIKIIADRSVCVGSGNCAFTAPELFDQSEEDGTVLVIKDVPDPDQEEAAREAVAYCPSAALSLHE</sequence>
<evidence type="ECO:0000313" key="10">
    <source>
        <dbReference type="Proteomes" id="UP000569914"/>
    </source>
</evidence>
<keyword evidence="3 8" id="KW-0479">Metal-binding</keyword>
<dbReference type="PANTHER" id="PTHR36923">
    <property type="entry name" value="FERREDOXIN"/>
    <property type="match status" value="1"/>
</dbReference>
<evidence type="ECO:0000256" key="1">
    <source>
        <dbReference type="ARBA" id="ARBA00001927"/>
    </source>
</evidence>
<evidence type="ECO:0000256" key="4">
    <source>
        <dbReference type="ARBA" id="ARBA00022982"/>
    </source>
</evidence>
<dbReference type="GO" id="GO:0051538">
    <property type="term" value="F:3 iron, 4 sulfur cluster binding"/>
    <property type="evidence" value="ECO:0007669"/>
    <property type="project" value="UniProtKB-KW"/>
</dbReference>
<evidence type="ECO:0000256" key="7">
    <source>
        <dbReference type="ARBA" id="ARBA00023291"/>
    </source>
</evidence>
<gene>
    <name evidence="9" type="ORF">BKA15_000502</name>
</gene>
<dbReference type="Proteomes" id="UP000569914">
    <property type="component" value="Unassembled WGS sequence"/>
</dbReference>
<dbReference type="SUPFAM" id="SSF54862">
    <property type="entry name" value="4Fe-4S ferredoxins"/>
    <property type="match status" value="1"/>
</dbReference>
<evidence type="ECO:0000313" key="9">
    <source>
        <dbReference type="EMBL" id="NYE69173.1"/>
    </source>
</evidence>
<dbReference type="Pfam" id="PF13370">
    <property type="entry name" value="Fer4_13"/>
    <property type="match status" value="1"/>
</dbReference>
<evidence type="ECO:0000256" key="2">
    <source>
        <dbReference type="ARBA" id="ARBA00022448"/>
    </source>
</evidence>
<dbReference type="GO" id="GO:0005506">
    <property type="term" value="F:iron ion binding"/>
    <property type="evidence" value="ECO:0007669"/>
    <property type="project" value="UniProtKB-UniRule"/>
</dbReference>
<comment type="function">
    <text evidence="8">Ferredoxins are iron-sulfur proteins that transfer electrons in a wide variety of metabolic reactions.</text>
</comment>
<dbReference type="InterPro" id="IPR001080">
    <property type="entry name" value="3Fe4S_ferredoxin"/>
</dbReference>
<accession>A0A7Y9I2V8</accession>
<comment type="cofactor">
    <cofactor evidence="1">
        <name>[3Fe-4S] cluster</name>
        <dbReference type="ChEBI" id="CHEBI:21137"/>
    </cofactor>
</comment>